<evidence type="ECO:0000313" key="13">
    <source>
        <dbReference type="EMBL" id="ANU63175.1"/>
    </source>
</evidence>
<feature type="transmembrane region" description="Helical" evidence="10">
    <location>
        <begin position="141"/>
        <end position="161"/>
    </location>
</feature>
<dbReference type="InterPro" id="IPR036837">
    <property type="entry name" value="Cation_efflux_CTD_sf"/>
</dbReference>
<keyword evidence="5" id="KW-0864">Zinc transport</keyword>
<feature type="transmembrane region" description="Helical" evidence="10">
    <location>
        <begin position="201"/>
        <end position="219"/>
    </location>
</feature>
<comment type="similarity">
    <text evidence="2">Belongs to the cation diffusion facilitator (CDF) transporter (TC 2.A.4) family. SLC30A subfamily.</text>
</comment>
<evidence type="ECO:0000256" key="4">
    <source>
        <dbReference type="ARBA" id="ARBA00022692"/>
    </source>
</evidence>
<dbReference type="InterPro" id="IPR027469">
    <property type="entry name" value="Cation_efflux_TMD_sf"/>
</dbReference>
<dbReference type="EMBL" id="CP015402">
    <property type="protein sequence ID" value="ANU63175.1"/>
    <property type="molecule type" value="Genomic_DNA"/>
</dbReference>
<dbReference type="Proteomes" id="UP000186351">
    <property type="component" value="Chromosome"/>
</dbReference>
<organism evidence="13 14">
    <name type="scientific">Muribaculum intestinale</name>
    <dbReference type="NCBI Taxonomy" id="1796646"/>
    <lineage>
        <taxon>Bacteria</taxon>
        <taxon>Pseudomonadati</taxon>
        <taxon>Bacteroidota</taxon>
        <taxon>Bacteroidia</taxon>
        <taxon>Bacteroidales</taxon>
        <taxon>Muribaculaceae</taxon>
        <taxon>Muribaculum</taxon>
    </lineage>
</organism>
<sequence length="318" mass="34100">MNTTTQNHETHSCEHAHHAHHGHVHNISTDGDGRLKRAFKIGIWLNAGYVVLEALFGFMSDSMGLLSDAGHNLSDIFSLLVALVAFKVSKNKPTERFTYGFRRATVNASVVNAIILYVAVIFILVESVRKLFHPSDVEGDLVAWVAAAGVLINGITAWLFMKDSHGDLNVRGAFLHMAADALVSVGVVISGIVIMCTGWTLIDPIVGIVIALFIAYGSYGMLRESICLAFDGVPQGVDPIKVMSAISGIDGVVDVHHLHIWGISTTEVAMTVHVIVDDGASVDRVICDVRHLASGMGISHSTIEAETSENDCNSCSCG</sequence>
<accession>A0A1Z2XJX7</accession>
<protein>
    <submittedName>
        <fullName evidence="13">Cation transporter</fullName>
    </submittedName>
</protein>
<dbReference type="Pfam" id="PF16916">
    <property type="entry name" value="ZT_dimer"/>
    <property type="match status" value="1"/>
</dbReference>
<dbReference type="Pfam" id="PF01545">
    <property type="entry name" value="Cation_efflux"/>
    <property type="match status" value="1"/>
</dbReference>
<dbReference type="InterPro" id="IPR002524">
    <property type="entry name" value="Cation_efflux"/>
</dbReference>
<evidence type="ECO:0000256" key="5">
    <source>
        <dbReference type="ARBA" id="ARBA00022906"/>
    </source>
</evidence>
<feature type="region of interest" description="Disordered" evidence="9">
    <location>
        <begin position="1"/>
        <end position="28"/>
    </location>
</feature>
<dbReference type="GO" id="GO:0005886">
    <property type="term" value="C:plasma membrane"/>
    <property type="evidence" value="ECO:0007669"/>
    <property type="project" value="TreeGrafter"/>
</dbReference>
<feature type="transmembrane region" description="Helical" evidence="10">
    <location>
        <begin position="173"/>
        <end position="195"/>
    </location>
</feature>
<accession>A0A1B1S8Q7</accession>
<keyword evidence="14" id="KW-1185">Reference proteome</keyword>
<dbReference type="KEGG" id="pary:A4V02_05215"/>
<evidence type="ECO:0000256" key="1">
    <source>
        <dbReference type="ARBA" id="ARBA00004141"/>
    </source>
</evidence>
<evidence type="ECO:0000256" key="7">
    <source>
        <dbReference type="ARBA" id="ARBA00023065"/>
    </source>
</evidence>
<keyword evidence="5" id="KW-0862">Zinc</keyword>
<evidence type="ECO:0000256" key="6">
    <source>
        <dbReference type="ARBA" id="ARBA00022989"/>
    </source>
</evidence>
<dbReference type="InterPro" id="IPR027470">
    <property type="entry name" value="Cation_efflux_CTD"/>
</dbReference>
<evidence type="ECO:0000259" key="12">
    <source>
        <dbReference type="Pfam" id="PF16916"/>
    </source>
</evidence>
<evidence type="ECO:0000256" key="3">
    <source>
        <dbReference type="ARBA" id="ARBA00022448"/>
    </source>
</evidence>
<dbReference type="OrthoDB" id="9809646at2"/>
<dbReference type="SUPFAM" id="SSF160240">
    <property type="entry name" value="Cation efflux protein cytoplasmic domain-like"/>
    <property type="match status" value="1"/>
</dbReference>
<feature type="transmembrane region" description="Helical" evidence="10">
    <location>
        <begin position="41"/>
        <end position="59"/>
    </location>
</feature>
<dbReference type="InterPro" id="IPR058533">
    <property type="entry name" value="Cation_efflux_TM"/>
</dbReference>
<keyword evidence="8 10" id="KW-0472">Membrane</keyword>
<proteinExistence type="inferred from homology"/>
<dbReference type="InterPro" id="IPR050681">
    <property type="entry name" value="CDF/SLC30A"/>
</dbReference>
<dbReference type="Gene3D" id="1.20.1510.10">
    <property type="entry name" value="Cation efflux protein transmembrane domain"/>
    <property type="match status" value="1"/>
</dbReference>
<dbReference type="NCBIfam" id="TIGR01297">
    <property type="entry name" value="CDF"/>
    <property type="match status" value="1"/>
</dbReference>
<dbReference type="STRING" id="1796646.A4V02_05215"/>
<evidence type="ECO:0000259" key="11">
    <source>
        <dbReference type="Pfam" id="PF01545"/>
    </source>
</evidence>
<feature type="transmembrane region" description="Helical" evidence="10">
    <location>
        <begin position="71"/>
        <end position="89"/>
    </location>
</feature>
<keyword evidence="7" id="KW-0406">Ion transport</keyword>
<dbReference type="PANTHER" id="PTHR11562:SF17">
    <property type="entry name" value="RE54080P-RELATED"/>
    <property type="match status" value="1"/>
</dbReference>
<gene>
    <name evidence="13" type="ORF">A4V02_05215</name>
</gene>
<keyword evidence="6 10" id="KW-1133">Transmembrane helix</keyword>
<dbReference type="GeneID" id="65536248"/>
<evidence type="ECO:0000256" key="10">
    <source>
        <dbReference type="SAM" id="Phobius"/>
    </source>
</evidence>
<evidence type="ECO:0000313" key="14">
    <source>
        <dbReference type="Proteomes" id="UP000186351"/>
    </source>
</evidence>
<feature type="domain" description="Cation efflux protein cytoplasmic" evidence="12">
    <location>
        <begin position="241"/>
        <end position="283"/>
    </location>
</feature>
<dbReference type="RefSeq" id="WP_068960531.1">
    <property type="nucleotide sequence ID" value="NZ_CAJTAP010000024.1"/>
</dbReference>
<evidence type="ECO:0000256" key="8">
    <source>
        <dbReference type="ARBA" id="ARBA00023136"/>
    </source>
</evidence>
<evidence type="ECO:0000256" key="2">
    <source>
        <dbReference type="ARBA" id="ARBA00008873"/>
    </source>
</evidence>
<dbReference type="SUPFAM" id="SSF161111">
    <property type="entry name" value="Cation efflux protein transmembrane domain-like"/>
    <property type="match status" value="1"/>
</dbReference>
<dbReference type="AlphaFoldDB" id="A0A1B1S8Q7"/>
<feature type="transmembrane region" description="Helical" evidence="10">
    <location>
        <begin position="110"/>
        <end position="129"/>
    </location>
</feature>
<name>A0A1B1S8Q7_9BACT</name>
<dbReference type="PANTHER" id="PTHR11562">
    <property type="entry name" value="CATION EFFLUX PROTEIN/ ZINC TRANSPORTER"/>
    <property type="match status" value="1"/>
</dbReference>
<comment type="subcellular location">
    <subcellularLocation>
        <location evidence="1">Membrane</location>
        <topology evidence="1">Multi-pass membrane protein</topology>
    </subcellularLocation>
</comment>
<keyword evidence="3" id="KW-0813">Transport</keyword>
<evidence type="ECO:0000256" key="9">
    <source>
        <dbReference type="SAM" id="MobiDB-lite"/>
    </source>
</evidence>
<feature type="domain" description="Cation efflux protein transmembrane" evidence="11">
    <location>
        <begin position="41"/>
        <end position="226"/>
    </location>
</feature>
<keyword evidence="4 10" id="KW-0812">Transmembrane</keyword>
<reference evidence="14" key="1">
    <citation type="submission" date="2016-04" db="EMBL/GenBank/DDBJ databases">
        <title>Complete Genome Sequences of Twelve Strains of a Stable Defined Moderately Diverse Mouse Microbiota 2 (sDMDMm2).</title>
        <authorList>
            <person name="Uchimura Y."/>
            <person name="Wyss M."/>
            <person name="Brugiroux S."/>
            <person name="Limenitakis J.P."/>
            <person name="Stecher B."/>
            <person name="McCoy K.D."/>
            <person name="Macpherson A.J."/>
        </authorList>
    </citation>
    <scope>NUCLEOTIDE SEQUENCE [LARGE SCALE GENOMIC DNA]</scope>
    <source>
        <strain evidence="14">YL27</strain>
    </source>
</reference>
<dbReference type="GO" id="GO:0005385">
    <property type="term" value="F:zinc ion transmembrane transporter activity"/>
    <property type="evidence" value="ECO:0007669"/>
    <property type="project" value="TreeGrafter"/>
</dbReference>